<protein>
    <submittedName>
        <fullName evidence="5">PAS domain S-box-containing protein</fullName>
    </submittedName>
</protein>
<evidence type="ECO:0000256" key="3">
    <source>
        <dbReference type="ARBA" id="ARBA00022991"/>
    </source>
</evidence>
<dbReference type="PANTHER" id="PTHR47429">
    <property type="entry name" value="PROTEIN TWIN LOV 1"/>
    <property type="match status" value="1"/>
</dbReference>
<dbReference type="Pfam" id="PF13426">
    <property type="entry name" value="PAS_9"/>
    <property type="match status" value="1"/>
</dbReference>
<dbReference type="EMBL" id="JACIEJ010000010">
    <property type="protein sequence ID" value="MBB3987386.1"/>
    <property type="molecule type" value="Genomic_DNA"/>
</dbReference>
<dbReference type="PROSITE" id="PS50112">
    <property type="entry name" value="PAS"/>
    <property type="match status" value="1"/>
</dbReference>
<name>A0A7W6DTE6_9RHOB</name>
<evidence type="ECO:0000256" key="1">
    <source>
        <dbReference type="ARBA" id="ARBA00022630"/>
    </source>
</evidence>
<feature type="domain" description="PAS" evidence="4">
    <location>
        <begin position="1"/>
        <end position="38"/>
    </location>
</feature>
<dbReference type="InterPro" id="IPR000014">
    <property type="entry name" value="PAS"/>
</dbReference>
<dbReference type="NCBIfam" id="TIGR00229">
    <property type="entry name" value="sensory_box"/>
    <property type="match status" value="1"/>
</dbReference>
<dbReference type="AlphaFoldDB" id="A0A7W6DTE6"/>
<dbReference type="SUPFAM" id="SSF55785">
    <property type="entry name" value="PYP-like sensor domain (PAS domain)"/>
    <property type="match status" value="1"/>
</dbReference>
<keyword evidence="6" id="KW-1185">Reference proteome</keyword>
<keyword evidence="1" id="KW-0285">Flavoprotein</keyword>
<dbReference type="CDD" id="cd00130">
    <property type="entry name" value="PAS"/>
    <property type="match status" value="1"/>
</dbReference>
<evidence type="ECO:0000313" key="6">
    <source>
        <dbReference type="Proteomes" id="UP000541426"/>
    </source>
</evidence>
<keyword evidence="2" id="KW-0288">FMN</keyword>
<sequence length="152" mass="17161">MGEEDCPLVAANDRFLSITGYDRDEIIGRNCRFLQPKEGAGPVRKRMHTFLYSEGPKDEQFIVPNVRKDGTEFVNLVYMSKLVKDGETSFVLASQFDISRATAASATKYAELLTRDVRTLHDVLNPSQYDIMASYPIMANTTALIARVRLDY</sequence>
<dbReference type="Gene3D" id="3.30.450.20">
    <property type="entry name" value="PAS domain"/>
    <property type="match status" value="1"/>
</dbReference>
<keyword evidence="3" id="KW-0157">Chromophore</keyword>
<dbReference type="PANTHER" id="PTHR47429:SF2">
    <property type="entry name" value="PROTEIN TWIN LOV 1"/>
    <property type="match status" value="1"/>
</dbReference>
<evidence type="ECO:0000259" key="4">
    <source>
        <dbReference type="PROSITE" id="PS50112"/>
    </source>
</evidence>
<dbReference type="InterPro" id="IPR035965">
    <property type="entry name" value="PAS-like_dom_sf"/>
</dbReference>
<dbReference type="RefSeq" id="WP_183968474.1">
    <property type="nucleotide sequence ID" value="NZ_BAABBZ010000011.1"/>
</dbReference>
<evidence type="ECO:0000256" key="2">
    <source>
        <dbReference type="ARBA" id="ARBA00022643"/>
    </source>
</evidence>
<comment type="caution">
    <text evidence="5">The sequence shown here is derived from an EMBL/GenBank/DDBJ whole genome shotgun (WGS) entry which is preliminary data.</text>
</comment>
<dbReference type="Proteomes" id="UP000541426">
    <property type="component" value="Unassembled WGS sequence"/>
</dbReference>
<evidence type="ECO:0000313" key="5">
    <source>
        <dbReference type="EMBL" id="MBB3987386.1"/>
    </source>
</evidence>
<gene>
    <name evidence="5" type="ORF">GGQ68_003733</name>
</gene>
<reference evidence="5 6" key="1">
    <citation type="submission" date="2020-08" db="EMBL/GenBank/DDBJ databases">
        <title>Genomic Encyclopedia of Type Strains, Phase IV (KMG-IV): sequencing the most valuable type-strain genomes for metagenomic binning, comparative biology and taxonomic classification.</title>
        <authorList>
            <person name="Goeker M."/>
        </authorList>
    </citation>
    <scope>NUCLEOTIDE SEQUENCE [LARGE SCALE GENOMIC DNA]</scope>
    <source>
        <strain evidence="5 6">DSM 102235</strain>
    </source>
</reference>
<accession>A0A7W6DTE6</accession>
<organism evidence="5 6">
    <name type="scientific">Sagittula marina</name>
    <dbReference type="NCBI Taxonomy" id="943940"/>
    <lineage>
        <taxon>Bacteria</taxon>
        <taxon>Pseudomonadati</taxon>
        <taxon>Pseudomonadota</taxon>
        <taxon>Alphaproteobacteria</taxon>
        <taxon>Rhodobacterales</taxon>
        <taxon>Roseobacteraceae</taxon>
        <taxon>Sagittula</taxon>
    </lineage>
</organism>
<proteinExistence type="predicted"/>